<keyword evidence="2" id="KW-1185">Reference proteome</keyword>
<protein>
    <submittedName>
        <fullName evidence="1">Uncharacterized protein</fullName>
    </submittedName>
</protein>
<evidence type="ECO:0000313" key="2">
    <source>
        <dbReference type="Proteomes" id="UP001164250"/>
    </source>
</evidence>
<name>A0ACC1A0Y8_9ROSI</name>
<sequence>MDSSILEEMVWLTFFWSRYVMSEFKESPLSKKLDEDLSVCLHVKGISFPEEKYFYLCVQTTQTQMDIDVLHATYYMGALFFGLMILLVDGIPELSLTTARVPVLFKQKELPYYVIGQELNTNAAPGSSCAMISQENLAKIQGSQDSNGGRTFQDVKYYVDISREKKKLHLLSDVTGALRPGVLTALMGVSGAGKSTLLDVLAGRKTTSHIEGGNKNCCMSKGSRNIYKSFMLL</sequence>
<evidence type="ECO:0000313" key="1">
    <source>
        <dbReference type="EMBL" id="KAJ0080590.1"/>
    </source>
</evidence>
<dbReference type="EMBL" id="CM047909">
    <property type="protein sequence ID" value="KAJ0080590.1"/>
    <property type="molecule type" value="Genomic_DNA"/>
</dbReference>
<proteinExistence type="predicted"/>
<comment type="caution">
    <text evidence="1">The sequence shown here is derived from an EMBL/GenBank/DDBJ whole genome shotgun (WGS) entry which is preliminary data.</text>
</comment>
<accession>A0ACC1A0Y8</accession>
<gene>
    <name evidence="1" type="ORF">Patl1_24238</name>
</gene>
<organism evidence="1 2">
    <name type="scientific">Pistacia atlantica</name>
    <dbReference type="NCBI Taxonomy" id="434234"/>
    <lineage>
        <taxon>Eukaryota</taxon>
        <taxon>Viridiplantae</taxon>
        <taxon>Streptophyta</taxon>
        <taxon>Embryophyta</taxon>
        <taxon>Tracheophyta</taxon>
        <taxon>Spermatophyta</taxon>
        <taxon>Magnoliopsida</taxon>
        <taxon>eudicotyledons</taxon>
        <taxon>Gunneridae</taxon>
        <taxon>Pentapetalae</taxon>
        <taxon>rosids</taxon>
        <taxon>malvids</taxon>
        <taxon>Sapindales</taxon>
        <taxon>Anacardiaceae</taxon>
        <taxon>Pistacia</taxon>
    </lineage>
</organism>
<reference evidence="2" key="1">
    <citation type="journal article" date="2023" name="G3 (Bethesda)">
        <title>Genome assembly and association tests identify interacting loci associated with vigor, precocity, and sex in interspecific pistachio rootstocks.</title>
        <authorList>
            <person name="Palmer W."/>
            <person name="Jacygrad E."/>
            <person name="Sagayaradj S."/>
            <person name="Cavanaugh K."/>
            <person name="Han R."/>
            <person name="Bertier L."/>
            <person name="Beede B."/>
            <person name="Kafkas S."/>
            <person name="Golino D."/>
            <person name="Preece J."/>
            <person name="Michelmore R."/>
        </authorList>
    </citation>
    <scope>NUCLEOTIDE SEQUENCE [LARGE SCALE GENOMIC DNA]</scope>
</reference>
<dbReference type="Proteomes" id="UP001164250">
    <property type="component" value="Chromosome 13"/>
</dbReference>